<dbReference type="PROSITE" id="PS50294">
    <property type="entry name" value="WD_REPEATS_REGION"/>
    <property type="match status" value="1"/>
</dbReference>
<name>A0A8J6E4H0_9EUKA</name>
<feature type="compositionally biased region" description="Low complexity" evidence="2">
    <location>
        <begin position="891"/>
        <end position="909"/>
    </location>
</feature>
<dbReference type="OrthoDB" id="756370at2759"/>
<dbReference type="SUPFAM" id="SSF101908">
    <property type="entry name" value="Putative isomerase YbhE"/>
    <property type="match status" value="1"/>
</dbReference>
<organism evidence="3 4">
    <name type="scientific">Carpediemonas membranifera</name>
    <dbReference type="NCBI Taxonomy" id="201153"/>
    <lineage>
        <taxon>Eukaryota</taxon>
        <taxon>Metamonada</taxon>
        <taxon>Carpediemonas-like organisms</taxon>
        <taxon>Carpediemonas</taxon>
    </lineage>
</organism>
<accession>A0A8J6E4H0</accession>
<dbReference type="Pfam" id="PF00400">
    <property type="entry name" value="WD40"/>
    <property type="match status" value="1"/>
</dbReference>
<dbReference type="AlphaFoldDB" id="A0A8J6E4H0"/>
<protein>
    <submittedName>
        <fullName evidence="3">Trp-Asp (WD) repeats circular</fullName>
    </submittedName>
</protein>
<proteinExistence type="predicted"/>
<reference evidence="3" key="1">
    <citation type="submission" date="2021-05" db="EMBL/GenBank/DDBJ databases">
        <title>A free-living protist that lacks canonical eukaryotic 1 DNA replication and segregation systems.</title>
        <authorList>
            <person name="Salas-Leiva D.E."/>
            <person name="Tromer E.C."/>
            <person name="Curtis B.A."/>
            <person name="Jerlstrom-Hultqvist J."/>
            <person name="Kolisko M."/>
            <person name="Yi Z."/>
            <person name="Salas-Leiva J.S."/>
            <person name="Gallot-Lavallee L."/>
            <person name="Kops G.J.P.L."/>
            <person name="Archibald J.M."/>
            <person name="Simpson A.G.B."/>
            <person name="Roger A.J."/>
        </authorList>
    </citation>
    <scope>NUCLEOTIDE SEQUENCE</scope>
    <source>
        <strain evidence="3">BICM</strain>
    </source>
</reference>
<evidence type="ECO:0000313" key="3">
    <source>
        <dbReference type="EMBL" id="KAG9394447.1"/>
    </source>
</evidence>
<evidence type="ECO:0000313" key="4">
    <source>
        <dbReference type="Proteomes" id="UP000717585"/>
    </source>
</evidence>
<dbReference type="Proteomes" id="UP000717585">
    <property type="component" value="Unassembled WGS sequence"/>
</dbReference>
<gene>
    <name evidence="3" type="ORF">J8273_4112</name>
</gene>
<dbReference type="Gene3D" id="2.130.10.10">
    <property type="entry name" value="YVTN repeat-like/Quinoprotein amine dehydrogenase"/>
    <property type="match status" value="2"/>
</dbReference>
<dbReference type="InterPro" id="IPR001680">
    <property type="entry name" value="WD40_rpt"/>
</dbReference>
<evidence type="ECO:0000256" key="2">
    <source>
        <dbReference type="SAM" id="MobiDB-lite"/>
    </source>
</evidence>
<feature type="region of interest" description="Disordered" evidence="2">
    <location>
        <begin position="877"/>
        <end position="952"/>
    </location>
</feature>
<dbReference type="PANTHER" id="PTHR19879">
    <property type="entry name" value="TRANSCRIPTION INITIATION FACTOR TFIID"/>
    <property type="match status" value="1"/>
</dbReference>
<comment type="caution">
    <text evidence="3">The sequence shown here is derived from an EMBL/GenBank/DDBJ whole genome shotgun (WGS) entry which is preliminary data.</text>
</comment>
<dbReference type="PROSITE" id="PS50082">
    <property type="entry name" value="WD_REPEATS_2"/>
    <property type="match status" value="1"/>
</dbReference>
<dbReference type="PANTHER" id="PTHR19879:SF9">
    <property type="entry name" value="TRANSCRIPTION INITIATION FACTOR TFIID SUBUNIT 5"/>
    <property type="match status" value="1"/>
</dbReference>
<dbReference type="InterPro" id="IPR016024">
    <property type="entry name" value="ARM-type_fold"/>
</dbReference>
<keyword evidence="1" id="KW-0853">WD repeat</keyword>
<sequence length="952" mass="99844">MANNDSYTILASFKGKDAALCAWDTQRIRYTLKPKRMQTQNVEGELFAIKQYKDSILAVNRSTKDAGLILWHLSQQPVIMASTHSKHSQTLTALEITPDGAYVIAGTQGGTLIIWDAHTGDLVRQTAQLFTSPVAAVTASNYGNIAAGASSEIVVMALSTLLGEGDATHRVDRISSASNLVNIHWVSATGFVASFRHGPVQLFSVGGTSRSAVRSFDVPDLSCSAAGVDGVIYTGSTDGTVNRLSIHTGQRTRVDRPSSEQTAAAVRSICISRDGTQLAVVRSGVHMISVLDGTAKSMDASLRTDAPTSAIFIDWTKSDDILYTPPSPITGAVIFRSQQTGVPQTSRALGVSLLAPSDAPAPAPTARVVAEMTANAAGNTLKALSVADLAALTVAVATIDDLPEGKRPTVKRKTIATTWTSHLPEHASALTAVLGAPMTDGIFRQTVPELAAAAVAGPYTKDAAALLARLAVVQARSIDSLRTLVPATVTACLGAGRAALDSLDMGSDAAELALSLPTVDPNGRLGAEPLTVSCSSPLLPWDLLERVLREPLPAPIIAGRFVQLESFDLPTTEIIAAAQDALAASRNATADLATVDAIRAAALRCLTAMAERGALLQFPETVTKTLCGVLSNPRSDSSVVSAAMDLATNLFASPATSPLALTRPVDDDVVNVNLLNTLVGVVAARLGATVQVDGYEITATDPDALAITDRLAAAHALAALLDRTAPFLSQRVREGLFKGLVKLCCGLSDRFHTAVAVPGGPRRSVPVITTAMLGLARGGKGGKAAVPDRMTLAALVSHTRTPELRLALLESLVTLLEAFRGGVTLVKALLAELSVMPGVQAPACGLMARVESAEAAEAIAMSDTVFVAVPVPVEIVDRTAPRPPRPPPQSSRPSPSRRPPSQWRPLSRLPRPPNPRPRPSGGRRPLPPRRELRSQRPRTATPMGISTSTSYK</sequence>
<feature type="repeat" description="WD" evidence="1">
    <location>
        <begin position="84"/>
        <end position="125"/>
    </location>
</feature>
<feature type="compositionally biased region" description="Pro residues" evidence="2">
    <location>
        <begin position="881"/>
        <end position="890"/>
    </location>
</feature>
<dbReference type="EMBL" id="JAHDYR010000015">
    <property type="protein sequence ID" value="KAG9394447.1"/>
    <property type="molecule type" value="Genomic_DNA"/>
</dbReference>
<dbReference type="SUPFAM" id="SSF48371">
    <property type="entry name" value="ARM repeat"/>
    <property type="match status" value="1"/>
</dbReference>
<evidence type="ECO:0000256" key="1">
    <source>
        <dbReference type="PROSITE-ProRule" id="PRU00221"/>
    </source>
</evidence>
<dbReference type="InterPro" id="IPR015943">
    <property type="entry name" value="WD40/YVTN_repeat-like_dom_sf"/>
</dbReference>
<keyword evidence="4" id="KW-1185">Reference proteome</keyword>